<keyword evidence="3" id="KW-1185">Reference proteome</keyword>
<gene>
    <name evidence="2" type="ORF">A1355_14615</name>
</gene>
<proteinExistence type="predicted"/>
<reference evidence="3" key="1">
    <citation type="submission" date="2016-03" db="EMBL/GenBank/DDBJ databases">
        <authorList>
            <person name="Heylen K."/>
            <person name="De Vos P."/>
            <person name="Vekeman B."/>
        </authorList>
    </citation>
    <scope>NUCLEOTIDE SEQUENCE [LARGE SCALE GENOMIC DNA]</scope>
    <source>
        <strain evidence="3">R-45383</strain>
    </source>
</reference>
<dbReference type="AlphaFoldDB" id="A0A177N4Y7"/>
<dbReference type="EMBL" id="LUUK01000221">
    <property type="protein sequence ID" value="OAI12200.1"/>
    <property type="molecule type" value="Genomic_DNA"/>
</dbReference>
<name>A0A177N4Y7_9GAMM</name>
<dbReference type="InterPro" id="IPR024537">
    <property type="entry name" value="DUF3322"/>
</dbReference>
<evidence type="ECO:0000259" key="1">
    <source>
        <dbReference type="Pfam" id="PF11795"/>
    </source>
</evidence>
<dbReference type="Pfam" id="PF11795">
    <property type="entry name" value="DUF3322"/>
    <property type="match status" value="1"/>
</dbReference>
<evidence type="ECO:0000313" key="2">
    <source>
        <dbReference type="EMBL" id="OAI12200.1"/>
    </source>
</evidence>
<accession>A0A177N4Y7</accession>
<comment type="caution">
    <text evidence="2">The sequence shown here is derived from an EMBL/GenBank/DDBJ whole genome shotgun (WGS) entry which is preliminary data.</text>
</comment>
<protein>
    <recommendedName>
        <fullName evidence="1">DUF3322 domain-containing protein</fullName>
    </recommendedName>
</protein>
<feature type="domain" description="DUF3322" evidence="1">
    <location>
        <begin position="9"/>
        <end position="58"/>
    </location>
</feature>
<organism evidence="2 3">
    <name type="scientific">Methylomonas koyamae</name>
    <dbReference type="NCBI Taxonomy" id="702114"/>
    <lineage>
        <taxon>Bacteria</taxon>
        <taxon>Pseudomonadati</taxon>
        <taxon>Pseudomonadota</taxon>
        <taxon>Gammaproteobacteria</taxon>
        <taxon>Methylococcales</taxon>
        <taxon>Methylococcaceae</taxon>
        <taxon>Methylomonas</taxon>
    </lineage>
</organism>
<dbReference type="Proteomes" id="UP000077628">
    <property type="component" value="Unassembled WGS sequence"/>
</dbReference>
<sequence>MSKPVWTLPAELRAELDKRWQRGQILTESLAPSGLFPLRIPLKSPSPAQLAADFAAVQV</sequence>
<evidence type="ECO:0000313" key="3">
    <source>
        <dbReference type="Proteomes" id="UP000077628"/>
    </source>
</evidence>